<sequence>MVYESYQNDGYYSENNAYFDDYADVVDGRSCRLLGPTALIVQALIGLLIILSLVYKRYLESPKRPWRIWCVLFDVSKQVVGQMFVHGVNVLVSDQLSHHTSSNACVSYFLNILIDTTLGVAFLYFTLHFISDILTTHFKLKGFQSGVYGSPPSMTFWARQATIYVIALTTMKLLVLALLSIFPGIFSVGAWLLSWTWTKEGDWLQVILVMGVFPILMNVLQFWLIDSIVKAS</sequence>
<dbReference type="Pfam" id="PF12400">
    <property type="entry name" value="STIMATE"/>
    <property type="match status" value="1"/>
</dbReference>
<proteinExistence type="predicted"/>
<feature type="transmembrane region" description="Helical" evidence="1">
    <location>
        <begin position="108"/>
        <end position="130"/>
    </location>
</feature>
<dbReference type="EMBL" id="KN881644">
    <property type="protein sequence ID" value="KIY52312.1"/>
    <property type="molecule type" value="Genomic_DNA"/>
</dbReference>
<accession>A0A0D7AL83</accession>
<dbReference type="OrthoDB" id="431202at2759"/>
<gene>
    <name evidence="2" type="ORF">FISHEDRAFT_35367</name>
</gene>
<evidence type="ECO:0000256" key="1">
    <source>
        <dbReference type="SAM" id="Phobius"/>
    </source>
</evidence>
<keyword evidence="3" id="KW-1185">Reference proteome</keyword>
<evidence type="ECO:0000313" key="2">
    <source>
        <dbReference type="EMBL" id="KIY52312.1"/>
    </source>
</evidence>
<dbReference type="InterPro" id="IPR022127">
    <property type="entry name" value="STIMATE/YPL162C"/>
</dbReference>
<keyword evidence="1" id="KW-0472">Membrane</keyword>
<protein>
    <submittedName>
        <fullName evidence="2">Uncharacterized protein</fullName>
    </submittedName>
</protein>
<evidence type="ECO:0000313" key="3">
    <source>
        <dbReference type="Proteomes" id="UP000054144"/>
    </source>
</evidence>
<reference evidence="2 3" key="1">
    <citation type="journal article" date="2015" name="Fungal Genet. Biol.">
        <title>Evolution of novel wood decay mechanisms in Agaricales revealed by the genome sequences of Fistulina hepatica and Cylindrobasidium torrendii.</title>
        <authorList>
            <person name="Floudas D."/>
            <person name="Held B.W."/>
            <person name="Riley R."/>
            <person name="Nagy L.G."/>
            <person name="Koehler G."/>
            <person name="Ransdell A.S."/>
            <person name="Younus H."/>
            <person name="Chow J."/>
            <person name="Chiniquy J."/>
            <person name="Lipzen A."/>
            <person name="Tritt A."/>
            <person name="Sun H."/>
            <person name="Haridas S."/>
            <person name="LaButti K."/>
            <person name="Ohm R.A."/>
            <person name="Kues U."/>
            <person name="Blanchette R.A."/>
            <person name="Grigoriev I.V."/>
            <person name="Minto R.E."/>
            <person name="Hibbett D.S."/>
        </authorList>
    </citation>
    <scope>NUCLEOTIDE SEQUENCE [LARGE SCALE GENOMIC DNA]</scope>
    <source>
        <strain evidence="2 3">ATCC 64428</strain>
    </source>
</reference>
<feature type="transmembrane region" description="Helical" evidence="1">
    <location>
        <begin position="173"/>
        <end position="197"/>
    </location>
</feature>
<feature type="transmembrane region" description="Helical" evidence="1">
    <location>
        <begin position="203"/>
        <end position="225"/>
    </location>
</feature>
<feature type="non-terminal residue" evidence="2">
    <location>
        <position position="232"/>
    </location>
</feature>
<dbReference type="PANTHER" id="PTHR31735">
    <property type="entry name" value="VACUOLAR MEMBRANE PROTEIN YPL162C"/>
    <property type="match status" value="1"/>
</dbReference>
<dbReference type="PANTHER" id="PTHR31735:SF1">
    <property type="entry name" value="VACUOLAR MEMBRANE PROTEIN YPL162C"/>
    <property type="match status" value="1"/>
</dbReference>
<keyword evidence="1" id="KW-0812">Transmembrane</keyword>
<dbReference type="GO" id="GO:0016020">
    <property type="term" value="C:membrane"/>
    <property type="evidence" value="ECO:0007669"/>
    <property type="project" value="TreeGrafter"/>
</dbReference>
<name>A0A0D7AL83_9AGAR</name>
<dbReference type="Proteomes" id="UP000054144">
    <property type="component" value="Unassembled WGS sequence"/>
</dbReference>
<organism evidence="2 3">
    <name type="scientific">Fistulina hepatica ATCC 64428</name>
    <dbReference type="NCBI Taxonomy" id="1128425"/>
    <lineage>
        <taxon>Eukaryota</taxon>
        <taxon>Fungi</taxon>
        <taxon>Dikarya</taxon>
        <taxon>Basidiomycota</taxon>
        <taxon>Agaricomycotina</taxon>
        <taxon>Agaricomycetes</taxon>
        <taxon>Agaricomycetidae</taxon>
        <taxon>Agaricales</taxon>
        <taxon>Fistulinaceae</taxon>
        <taxon>Fistulina</taxon>
    </lineage>
</organism>
<feature type="transmembrane region" description="Helical" evidence="1">
    <location>
        <begin position="33"/>
        <end position="54"/>
    </location>
</feature>
<keyword evidence="1" id="KW-1133">Transmembrane helix</keyword>
<dbReference type="AlphaFoldDB" id="A0A0D7AL83"/>